<reference evidence="2" key="2">
    <citation type="submission" date="2015-08" db="EMBL/GenBank/DDBJ databases">
        <authorList>
            <person name="Babu N.S."/>
            <person name="Beckwith C.J."/>
            <person name="Beseler K.G."/>
            <person name="Brison A."/>
            <person name="Carone J.V."/>
            <person name="Caskin T.P."/>
            <person name="Diamond M."/>
            <person name="Durham M.E."/>
            <person name="Foxe J.M."/>
            <person name="Go M."/>
            <person name="Henderson B.A."/>
            <person name="Jones I.B."/>
            <person name="McGettigan J.A."/>
            <person name="Micheletti S.J."/>
            <person name="Nasrallah M.E."/>
            <person name="Ortiz D."/>
            <person name="Piller C.R."/>
            <person name="Privatt S.R."/>
            <person name="Schneider S.L."/>
            <person name="Sharp S."/>
            <person name="Smith T.C."/>
            <person name="Stanton J.D."/>
            <person name="Ullery H.E."/>
            <person name="Wilson R.J."/>
            <person name="Serrano M.G."/>
            <person name="Buck G."/>
            <person name="Lee V."/>
            <person name="Wang Y."/>
            <person name="Carvalho R."/>
            <person name="Voegtly L."/>
            <person name="Shi R."/>
            <person name="Duckworth R."/>
            <person name="Johnson A."/>
            <person name="Loviza R."/>
            <person name="Walstead R."/>
            <person name="Shah Z."/>
            <person name="Kiflezghi M."/>
            <person name="Wade K."/>
            <person name="Ball S.L."/>
            <person name="Bradley K.W."/>
            <person name="Asai D.J."/>
            <person name="Bowman C.A."/>
            <person name="Russell D.A."/>
            <person name="Pope W.H."/>
            <person name="Jacobs-Sera D."/>
            <person name="Hendrix R.W."/>
            <person name="Hatfull G.F."/>
        </authorList>
    </citation>
    <scope>NUCLEOTIDE SEQUENCE</scope>
</reference>
<dbReference type="OrthoDB" id="415023at2759"/>
<accession>A0A087SJ42</accession>
<feature type="region of interest" description="Disordered" evidence="1">
    <location>
        <begin position="96"/>
        <end position="124"/>
    </location>
</feature>
<feature type="compositionally biased region" description="Basic and acidic residues" evidence="1">
    <location>
        <begin position="16"/>
        <end position="36"/>
    </location>
</feature>
<dbReference type="STRING" id="3075.A0A087SJ42"/>
<reference evidence="4" key="4">
    <citation type="submission" date="2018-10" db="EMBL/GenBank/DDBJ databases">
        <authorList>
            <person name="Hovde B."/>
            <person name="Zhang X."/>
        </authorList>
    </citation>
    <scope>NUCLEOTIDE SEQUENCE [LARGE SCALE GENOMIC DNA]</scope>
    <source>
        <strain evidence="4">UTEX 25</strain>
    </source>
</reference>
<reference evidence="6" key="3">
    <citation type="journal article" date="2018" name="Algal Res.">
        <title>Characterization of plant carbon substrate utilization by Auxenochlorella protothecoides.</title>
        <authorList>
            <person name="Vogler B.W."/>
            <person name="Starkenburg S.R."/>
            <person name="Sudasinghe N."/>
            <person name="Schambach J.Y."/>
            <person name="Rollin J.A."/>
            <person name="Pattathil S."/>
            <person name="Barry A.N."/>
        </authorList>
    </citation>
    <scope>NUCLEOTIDE SEQUENCE [LARGE SCALE GENOMIC DNA]</scope>
    <source>
        <strain evidence="6">UTEX 25</strain>
    </source>
</reference>
<dbReference type="RefSeq" id="XP_011398642.1">
    <property type="nucleotide sequence ID" value="XM_011400340.1"/>
</dbReference>
<evidence type="ECO:0000313" key="3">
    <source>
        <dbReference type="EMBL" id="KFM25746.1"/>
    </source>
</evidence>
<dbReference type="GeneID" id="23613979"/>
<reference evidence="3 5" key="1">
    <citation type="journal article" date="2014" name="BMC Genomics">
        <title>Oil accumulation mechanisms of the oleaginous microalga Chlorella protothecoides revealed through its genome, transcriptomes, and proteomes.</title>
        <authorList>
            <person name="Gao C."/>
            <person name="Wang Y."/>
            <person name="Shen Y."/>
            <person name="Yan D."/>
            <person name="He X."/>
            <person name="Dai J."/>
            <person name="Wu Q."/>
        </authorList>
    </citation>
    <scope>NUCLEOTIDE SEQUENCE [LARGE SCALE GENOMIC DNA]</scope>
    <source>
        <strain evidence="3 5">0710</strain>
    </source>
</reference>
<name>A0A087SJ42_AUXPR</name>
<organism evidence="3 5">
    <name type="scientific">Auxenochlorella protothecoides</name>
    <name type="common">Green microalga</name>
    <name type="synonym">Chlorella protothecoides</name>
    <dbReference type="NCBI Taxonomy" id="3075"/>
    <lineage>
        <taxon>Eukaryota</taxon>
        <taxon>Viridiplantae</taxon>
        <taxon>Chlorophyta</taxon>
        <taxon>core chlorophytes</taxon>
        <taxon>Trebouxiophyceae</taxon>
        <taxon>Chlorellales</taxon>
        <taxon>Chlorellaceae</taxon>
        <taxon>Auxenochlorella</taxon>
    </lineage>
</organism>
<sequence>MSKKNNLTTRQNAHKFALEREKAEREKREKKKEKVVTKAQKAPVEGKAIAKKSKFKGVRIKRNRTIRGIKIKDAESRQKVREVLAAEQAMKEMAVDEEPVVRRKSPAKKKKKAKRIPADAMQLD</sequence>
<protein>
    <submittedName>
        <fullName evidence="3">Uncharacterized protein</fullName>
    </submittedName>
</protein>
<evidence type="ECO:0000313" key="2">
    <source>
        <dbReference type="EMBL" id="JAT68287.1"/>
    </source>
</evidence>
<reference evidence="4" key="5">
    <citation type="submission" date="2018-11" db="EMBL/GenBank/DDBJ databases">
        <title>Characterization of plant carbon substrate utilization by Auxenochlorella protothecoides.</title>
        <authorList>
            <person name="Vogler B.W."/>
            <person name="Starkenburg S.R."/>
            <person name="Sudasinghe N."/>
            <person name="Schambach J.Y."/>
            <person name="Rollin J.A."/>
            <person name="Pattathil S."/>
            <person name="Barry A.N."/>
        </authorList>
    </citation>
    <scope>NUCLEOTIDE SEQUENCE [LARGE SCALE GENOMIC DNA]</scope>
    <source>
        <strain evidence="4">UTEX 25</strain>
    </source>
</reference>
<feature type="compositionally biased region" description="Basic residues" evidence="1">
    <location>
        <begin position="102"/>
        <end position="115"/>
    </location>
</feature>
<dbReference type="EMBL" id="KL662122">
    <property type="protein sequence ID" value="KFM25746.1"/>
    <property type="molecule type" value="Genomic_DNA"/>
</dbReference>
<dbReference type="EMBL" id="QOKY01000128">
    <property type="protein sequence ID" value="RMZ57321.1"/>
    <property type="molecule type" value="Genomic_DNA"/>
</dbReference>
<dbReference type="EMBL" id="GDKF01010335">
    <property type="protein sequence ID" value="JAT68287.1"/>
    <property type="molecule type" value="Transcribed_RNA"/>
</dbReference>
<proteinExistence type="predicted"/>
<feature type="compositionally biased region" description="Polar residues" evidence="1">
    <location>
        <begin position="1"/>
        <end position="11"/>
    </location>
</feature>
<dbReference type="AlphaFoldDB" id="A0A087SJ42"/>
<dbReference type="KEGG" id="apro:F751_2588"/>
<evidence type="ECO:0000313" key="4">
    <source>
        <dbReference type="EMBL" id="RMZ57321.1"/>
    </source>
</evidence>
<dbReference type="Proteomes" id="UP000279271">
    <property type="component" value="Unassembled WGS sequence"/>
</dbReference>
<feature type="region of interest" description="Disordered" evidence="1">
    <location>
        <begin position="1"/>
        <end position="48"/>
    </location>
</feature>
<evidence type="ECO:0000313" key="6">
    <source>
        <dbReference type="Proteomes" id="UP000279271"/>
    </source>
</evidence>
<evidence type="ECO:0000256" key="1">
    <source>
        <dbReference type="SAM" id="MobiDB-lite"/>
    </source>
</evidence>
<gene>
    <name evidence="4" type="ORF">APUTEX25_004155</name>
    <name evidence="3" type="ORF">F751_2588</name>
    <name evidence="2" type="ORF">g.3417</name>
</gene>
<dbReference type="Proteomes" id="UP000028924">
    <property type="component" value="Unassembled WGS sequence"/>
</dbReference>
<keyword evidence="5" id="KW-1185">Reference proteome</keyword>
<evidence type="ECO:0000313" key="5">
    <source>
        <dbReference type="Proteomes" id="UP000028924"/>
    </source>
</evidence>